<dbReference type="NCBIfam" id="NF010925">
    <property type="entry name" value="PRK14345.1"/>
    <property type="match status" value="1"/>
</dbReference>
<feature type="active site" description="Acyl-thioester intermediate" evidence="6">
    <location>
        <position position="180"/>
    </location>
</feature>
<feature type="binding site" evidence="7">
    <location>
        <begin position="80"/>
        <end position="87"/>
    </location>
    <ligand>
        <name>substrate</name>
    </ligand>
</feature>
<dbReference type="InterPro" id="IPR000544">
    <property type="entry name" value="Octanoyltransferase"/>
</dbReference>
<keyword evidence="5" id="KW-0012">Acyltransferase</keyword>
<evidence type="ECO:0000313" key="11">
    <source>
        <dbReference type="Proteomes" id="UP000751190"/>
    </source>
</evidence>
<comment type="pathway">
    <text evidence="1">Protein modification; protein lipoylation via endogenous pathway; protein N(6)-(lipoyl)lysine from octanoyl-[acyl-carrier-protein]: step 1/2.</text>
</comment>
<comment type="similarity">
    <text evidence="2">Belongs to the LipB family.</text>
</comment>
<feature type="domain" description="BPL/LPL catalytic" evidence="9">
    <location>
        <begin position="33"/>
        <end position="224"/>
    </location>
</feature>
<dbReference type="Pfam" id="PF21948">
    <property type="entry name" value="LplA-B_cat"/>
    <property type="match status" value="1"/>
</dbReference>
<dbReference type="UniPathway" id="UPA00538">
    <property type="reaction ID" value="UER00592"/>
</dbReference>
<dbReference type="GO" id="GO:0033819">
    <property type="term" value="F:lipoyl(octanoyl) transferase activity"/>
    <property type="evidence" value="ECO:0007669"/>
    <property type="project" value="UniProtKB-EC"/>
</dbReference>
<evidence type="ECO:0000256" key="3">
    <source>
        <dbReference type="ARBA" id="ARBA00012334"/>
    </source>
</evidence>
<keyword evidence="4" id="KW-0808">Transferase</keyword>
<organism evidence="10 11">
    <name type="scientific">Diacronema lutheri</name>
    <name type="common">Unicellular marine alga</name>
    <name type="synonym">Monochrysis lutheri</name>
    <dbReference type="NCBI Taxonomy" id="2081491"/>
    <lineage>
        <taxon>Eukaryota</taxon>
        <taxon>Haptista</taxon>
        <taxon>Haptophyta</taxon>
        <taxon>Pavlovophyceae</taxon>
        <taxon>Pavlovales</taxon>
        <taxon>Pavlovaceae</taxon>
        <taxon>Diacronema</taxon>
    </lineage>
</organism>
<evidence type="ECO:0000256" key="5">
    <source>
        <dbReference type="ARBA" id="ARBA00023315"/>
    </source>
</evidence>
<dbReference type="Proteomes" id="UP000751190">
    <property type="component" value="Unassembled WGS sequence"/>
</dbReference>
<evidence type="ECO:0000259" key="9">
    <source>
        <dbReference type="PROSITE" id="PS51733"/>
    </source>
</evidence>
<evidence type="ECO:0000256" key="6">
    <source>
        <dbReference type="PIRSR" id="PIRSR016262-1"/>
    </source>
</evidence>
<feature type="site" description="Lowers pKa of active site Cys" evidence="8">
    <location>
        <position position="146"/>
    </location>
</feature>
<sequence>MAGAPCRAAWLGRVGYARGLELQAALVRERLAGRICDTLLLLEHPPVFTLGKRREAAERNIVAGADAIRAIGATVELCDRGGDVTYHGPGQLVAYPIVHLSEMVHPGVRRYVEGLEDVMIDAAAAFGLRATGRRPEETGAWIGQRKLGAVGVRVTQRVASHGLALNVCTDLRAFDLIVPCGLKDRGVTSVARELGVEGTPDAPTAEEAALKLERAFGEIYARRMVRVDAAELLAGAQLAGAEK</sequence>
<dbReference type="Gene3D" id="3.30.930.10">
    <property type="entry name" value="Bira Bifunctional Protein, Domain 2"/>
    <property type="match status" value="1"/>
</dbReference>
<dbReference type="HAMAP" id="MF_00013">
    <property type="entry name" value="LipB"/>
    <property type="match status" value="1"/>
</dbReference>
<dbReference type="CDD" id="cd16444">
    <property type="entry name" value="LipB"/>
    <property type="match status" value="1"/>
</dbReference>
<name>A0A8J6C362_DIALT</name>
<dbReference type="OMA" id="PPMGIRD"/>
<dbReference type="NCBIfam" id="TIGR00214">
    <property type="entry name" value="lipB"/>
    <property type="match status" value="1"/>
</dbReference>
<evidence type="ECO:0000256" key="8">
    <source>
        <dbReference type="PIRSR" id="PIRSR016262-3"/>
    </source>
</evidence>
<protein>
    <recommendedName>
        <fullName evidence="3">lipoyl(octanoyl) transferase</fullName>
        <ecNumber evidence="3">2.3.1.181</ecNumber>
    </recommendedName>
</protein>
<evidence type="ECO:0000256" key="4">
    <source>
        <dbReference type="ARBA" id="ARBA00022679"/>
    </source>
</evidence>
<dbReference type="EC" id="2.3.1.181" evidence="3"/>
<dbReference type="InterPro" id="IPR045864">
    <property type="entry name" value="aa-tRNA-synth_II/BPL/LPL"/>
</dbReference>
<dbReference type="SUPFAM" id="SSF55681">
    <property type="entry name" value="Class II aaRS and biotin synthetases"/>
    <property type="match status" value="1"/>
</dbReference>
<dbReference type="InterPro" id="IPR020605">
    <property type="entry name" value="Octanoyltransferase_CS"/>
</dbReference>
<feature type="binding site" evidence="7">
    <location>
        <begin position="149"/>
        <end position="151"/>
    </location>
    <ligand>
        <name>substrate</name>
    </ligand>
</feature>
<evidence type="ECO:0000256" key="1">
    <source>
        <dbReference type="ARBA" id="ARBA00004821"/>
    </source>
</evidence>
<dbReference type="PANTHER" id="PTHR10993:SF15">
    <property type="entry name" value="OCTANOYLTRANSFERASE LIP2, MITOCHONDRIAL"/>
    <property type="match status" value="1"/>
</dbReference>
<comment type="caution">
    <text evidence="10">The sequence shown here is derived from an EMBL/GenBank/DDBJ whole genome shotgun (WGS) entry which is preliminary data.</text>
</comment>
<accession>A0A8J6C362</accession>
<proteinExistence type="inferred from homology"/>
<reference evidence="10" key="1">
    <citation type="submission" date="2021-05" db="EMBL/GenBank/DDBJ databases">
        <title>The genome of the haptophyte Pavlova lutheri (Diacronema luteri, Pavlovales) - a model for lipid biosynthesis in eukaryotic algae.</title>
        <authorList>
            <person name="Hulatt C.J."/>
            <person name="Posewitz M.C."/>
        </authorList>
    </citation>
    <scope>NUCLEOTIDE SEQUENCE</scope>
    <source>
        <strain evidence="10">NIVA-4/92</strain>
    </source>
</reference>
<dbReference type="PANTHER" id="PTHR10993">
    <property type="entry name" value="OCTANOYLTRANSFERASE"/>
    <property type="match status" value="1"/>
</dbReference>
<dbReference type="PROSITE" id="PS01313">
    <property type="entry name" value="LIPB"/>
    <property type="match status" value="1"/>
</dbReference>
<gene>
    <name evidence="10" type="ORF">KFE25_013127</name>
</gene>
<dbReference type="AlphaFoldDB" id="A0A8J6C362"/>
<dbReference type="PIRSF" id="PIRSF016262">
    <property type="entry name" value="LPLase"/>
    <property type="match status" value="1"/>
</dbReference>
<evidence type="ECO:0000313" key="10">
    <source>
        <dbReference type="EMBL" id="KAG8460477.1"/>
    </source>
</evidence>
<dbReference type="OrthoDB" id="19908at2759"/>
<dbReference type="PROSITE" id="PS51733">
    <property type="entry name" value="BPL_LPL_CATALYTIC"/>
    <property type="match status" value="1"/>
</dbReference>
<feature type="binding site" evidence="7">
    <location>
        <begin position="162"/>
        <end position="164"/>
    </location>
    <ligand>
        <name>substrate</name>
    </ligand>
</feature>
<evidence type="ECO:0000256" key="2">
    <source>
        <dbReference type="ARBA" id="ARBA00007907"/>
    </source>
</evidence>
<evidence type="ECO:0000256" key="7">
    <source>
        <dbReference type="PIRSR" id="PIRSR016262-2"/>
    </source>
</evidence>
<dbReference type="GO" id="GO:0009249">
    <property type="term" value="P:protein lipoylation"/>
    <property type="evidence" value="ECO:0007669"/>
    <property type="project" value="InterPro"/>
</dbReference>
<dbReference type="InterPro" id="IPR004143">
    <property type="entry name" value="BPL_LPL_catalytic"/>
</dbReference>
<keyword evidence="11" id="KW-1185">Reference proteome</keyword>
<dbReference type="EMBL" id="JAGTXO010000032">
    <property type="protein sequence ID" value="KAG8460477.1"/>
    <property type="molecule type" value="Genomic_DNA"/>
</dbReference>